<evidence type="ECO:0000256" key="7">
    <source>
        <dbReference type="ARBA" id="ARBA00022692"/>
    </source>
</evidence>
<keyword evidence="15 16" id="KW-0464">Manganese</keyword>
<evidence type="ECO:0000256" key="8">
    <source>
        <dbReference type="ARBA" id="ARBA00022723"/>
    </source>
</evidence>
<dbReference type="GO" id="GO:0006493">
    <property type="term" value="P:protein O-linked glycosylation"/>
    <property type="evidence" value="ECO:0007669"/>
    <property type="project" value="UniProtKB-ARBA"/>
</dbReference>
<proteinExistence type="inferred from homology"/>
<keyword evidence="5 16" id="KW-0328">Glycosyltransferase</keyword>
<keyword evidence="11" id="KW-1133">Transmembrane helix</keyword>
<keyword evidence="9 16" id="KW-0430">Lectin</keyword>
<dbReference type="AlphaFoldDB" id="A0A8J2QG92"/>
<dbReference type="InterPro" id="IPR045885">
    <property type="entry name" value="GalNAc-T"/>
</dbReference>
<gene>
    <name evidence="18" type="ORF">DCHRY22_LOCUS3467</name>
</gene>
<dbReference type="GO" id="GO:0000139">
    <property type="term" value="C:Golgi membrane"/>
    <property type="evidence" value="ECO:0007669"/>
    <property type="project" value="UniProtKB-SubCell"/>
</dbReference>
<dbReference type="PANTHER" id="PTHR11675:SF131">
    <property type="entry name" value="POLYPEPTIDE N-ACETYLGALACTOSAMINYLTRANSFERASE 9-RELATED"/>
    <property type="match status" value="1"/>
</dbReference>
<feature type="domain" description="Ricin B lectin" evidence="17">
    <location>
        <begin position="406"/>
        <end position="527"/>
    </location>
</feature>
<reference evidence="18" key="1">
    <citation type="submission" date="2021-09" db="EMBL/GenBank/DDBJ databases">
        <authorList>
            <person name="Martin H S."/>
        </authorList>
    </citation>
    <scope>NUCLEOTIDE SEQUENCE</scope>
</reference>
<name>A0A8J2QG92_9NEOP</name>
<dbReference type="Proteomes" id="UP000789524">
    <property type="component" value="Unassembled WGS sequence"/>
</dbReference>
<evidence type="ECO:0000256" key="11">
    <source>
        <dbReference type="ARBA" id="ARBA00022989"/>
    </source>
</evidence>
<evidence type="ECO:0000256" key="1">
    <source>
        <dbReference type="ARBA" id="ARBA00001936"/>
    </source>
</evidence>
<comment type="similarity">
    <text evidence="4 16">Belongs to the glycosyltransferase 2 family. GalNAc-T subfamily.</text>
</comment>
<evidence type="ECO:0000256" key="5">
    <source>
        <dbReference type="ARBA" id="ARBA00022676"/>
    </source>
</evidence>
<comment type="pathway">
    <text evidence="3 16">Protein modification; protein glycosylation.</text>
</comment>
<evidence type="ECO:0000256" key="13">
    <source>
        <dbReference type="ARBA" id="ARBA00023136"/>
    </source>
</evidence>
<comment type="subcellular location">
    <subcellularLocation>
        <location evidence="2 16">Golgi apparatus membrane</location>
        <topology evidence="2 16">Single-pass type II membrane protein</topology>
    </subcellularLocation>
</comment>
<comment type="caution">
    <text evidence="18">The sequence shown here is derived from an EMBL/GenBank/DDBJ whole genome shotgun (WGS) entry which is preliminary data.</text>
</comment>
<protein>
    <recommendedName>
        <fullName evidence="16">Polypeptide N-acetylgalactosaminyltransferase</fullName>
        <ecNumber evidence="16">2.4.1.-</ecNumber>
    </recommendedName>
    <alternativeName>
        <fullName evidence="16">Protein-UDP acetylgalactosaminyltransferase</fullName>
    </alternativeName>
</protein>
<keyword evidence="10" id="KW-0735">Signal-anchor</keyword>
<dbReference type="CDD" id="cd02510">
    <property type="entry name" value="pp-GalNAc-T"/>
    <property type="match status" value="1"/>
</dbReference>
<dbReference type="InterPro" id="IPR029044">
    <property type="entry name" value="Nucleotide-diphossugar_trans"/>
</dbReference>
<evidence type="ECO:0000256" key="10">
    <source>
        <dbReference type="ARBA" id="ARBA00022968"/>
    </source>
</evidence>
<keyword evidence="13" id="KW-0472">Membrane</keyword>
<dbReference type="PANTHER" id="PTHR11675">
    <property type="entry name" value="N-ACETYLGALACTOSAMINYLTRANSFERASE"/>
    <property type="match status" value="1"/>
</dbReference>
<dbReference type="FunFam" id="3.90.550.10:FF:000021">
    <property type="entry name" value="Polypeptide N-acetylgalactosaminyltransferase"/>
    <property type="match status" value="1"/>
</dbReference>
<dbReference type="Pfam" id="PF00535">
    <property type="entry name" value="Glycos_transf_2"/>
    <property type="match status" value="1"/>
</dbReference>
<dbReference type="GO" id="GO:0030246">
    <property type="term" value="F:carbohydrate binding"/>
    <property type="evidence" value="ECO:0007669"/>
    <property type="project" value="UniProtKB-KW"/>
</dbReference>
<dbReference type="GO" id="GO:0004653">
    <property type="term" value="F:polypeptide N-acetylgalactosaminyltransferase activity"/>
    <property type="evidence" value="ECO:0007669"/>
    <property type="project" value="UniProtKB-ARBA"/>
</dbReference>
<keyword evidence="14 16" id="KW-1015">Disulfide bond</keyword>
<evidence type="ECO:0000256" key="2">
    <source>
        <dbReference type="ARBA" id="ARBA00004323"/>
    </source>
</evidence>
<keyword evidence="19" id="KW-1185">Reference proteome</keyword>
<dbReference type="PROSITE" id="PS50231">
    <property type="entry name" value="RICIN_B_LECTIN"/>
    <property type="match status" value="1"/>
</dbReference>
<evidence type="ECO:0000313" key="19">
    <source>
        <dbReference type="Proteomes" id="UP000789524"/>
    </source>
</evidence>
<evidence type="ECO:0000256" key="16">
    <source>
        <dbReference type="RuleBase" id="RU361242"/>
    </source>
</evidence>
<evidence type="ECO:0000256" key="6">
    <source>
        <dbReference type="ARBA" id="ARBA00022679"/>
    </source>
</evidence>
<dbReference type="SUPFAM" id="SSF53448">
    <property type="entry name" value="Nucleotide-diphospho-sugar transferases"/>
    <property type="match status" value="1"/>
</dbReference>
<keyword evidence="8" id="KW-0479">Metal-binding</keyword>
<dbReference type="Gene3D" id="2.80.10.50">
    <property type="match status" value="1"/>
</dbReference>
<dbReference type="SMART" id="SM00458">
    <property type="entry name" value="RICIN"/>
    <property type="match status" value="1"/>
</dbReference>
<dbReference type="OrthoDB" id="6119243at2759"/>
<evidence type="ECO:0000256" key="14">
    <source>
        <dbReference type="ARBA" id="ARBA00023157"/>
    </source>
</evidence>
<evidence type="ECO:0000256" key="4">
    <source>
        <dbReference type="ARBA" id="ARBA00005680"/>
    </source>
</evidence>
<dbReference type="InterPro" id="IPR001173">
    <property type="entry name" value="Glyco_trans_2-like"/>
</dbReference>
<accession>A0A8J2QG92</accession>
<dbReference type="EMBL" id="CAKASE010000047">
    <property type="protein sequence ID" value="CAG9562061.1"/>
    <property type="molecule type" value="Genomic_DNA"/>
</dbReference>
<comment type="cofactor">
    <cofactor evidence="1 16">
        <name>Mn(2+)</name>
        <dbReference type="ChEBI" id="CHEBI:29035"/>
    </cofactor>
</comment>
<sequence length="546" mass="63295">MEPFKLMGWESVGPISTHLTYRDRITAIKNREFPLGKFGKPVFMANSIKGTLRLIIKKGWKENAFNQFVSDLIPIDRPLLDFRDKWCLERYSSKLLPEVSVVICFFNEAWSTLLRTLHSVLNRSPPHLLREVLLIDDFSDMDHLKVRLENYTRNFPKVNLIRTSQREGLIRARIVGAKKASAPVIVFLDSHCECTNGWLEPLLERLVENPKIVASPVIDHIDPNTFEYISQNPKDIYIGGFNWNLKFIWRSIPTDYKREHFLLPIKTPTIAGGLFAIDKEFFYCIGYYDEGFDVWGGENLELSFKVWMCGGSLEIVPCSHVGHIFRANFPYYTSGESFKRNAARLAEVWLDDYAKYFYERIGNAEVSFGDVTAQKELRKKLKCKSFNWYLRNIYPEKKIPKSNVASGQIYNIGNIAVCLDASVAPPQVTGLIHVMPCHGQGGAQFWEYTKDGKIQHEDYCLDYLFGLITLFSCRDRAVTQVWLYETKTKFIQHIQTQQCIKIFKDQNELTLKLVECMNDTTQVWSMENYNIENLQPELQIYAKTDN</sequence>
<dbReference type="EC" id="2.4.1.-" evidence="16"/>
<keyword evidence="12 16" id="KW-0333">Golgi apparatus</keyword>
<evidence type="ECO:0000256" key="15">
    <source>
        <dbReference type="ARBA" id="ARBA00023211"/>
    </source>
</evidence>
<evidence type="ECO:0000256" key="3">
    <source>
        <dbReference type="ARBA" id="ARBA00004922"/>
    </source>
</evidence>
<dbReference type="SUPFAM" id="SSF50370">
    <property type="entry name" value="Ricin B-like lectins"/>
    <property type="match status" value="1"/>
</dbReference>
<dbReference type="UniPathway" id="UPA00378"/>
<evidence type="ECO:0000256" key="9">
    <source>
        <dbReference type="ARBA" id="ARBA00022734"/>
    </source>
</evidence>
<dbReference type="Gene3D" id="3.90.550.10">
    <property type="entry name" value="Spore Coat Polysaccharide Biosynthesis Protein SpsA, Chain A"/>
    <property type="match status" value="1"/>
</dbReference>
<keyword evidence="7" id="KW-0812">Transmembrane</keyword>
<evidence type="ECO:0000313" key="18">
    <source>
        <dbReference type="EMBL" id="CAG9562061.1"/>
    </source>
</evidence>
<keyword evidence="6 16" id="KW-0808">Transferase</keyword>
<evidence type="ECO:0000259" key="17">
    <source>
        <dbReference type="SMART" id="SM00458"/>
    </source>
</evidence>
<dbReference type="InterPro" id="IPR035992">
    <property type="entry name" value="Ricin_B-like_lectins"/>
</dbReference>
<dbReference type="Pfam" id="PF00652">
    <property type="entry name" value="Ricin_B_lectin"/>
    <property type="match status" value="1"/>
</dbReference>
<organism evidence="18 19">
    <name type="scientific">Danaus chrysippus</name>
    <name type="common">African queen</name>
    <dbReference type="NCBI Taxonomy" id="151541"/>
    <lineage>
        <taxon>Eukaryota</taxon>
        <taxon>Metazoa</taxon>
        <taxon>Ecdysozoa</taxon>
        <taxon>Arthropoda</taxon>
        <taxon>Hexapoda</taxon>
        <taxon>Insecta</taxon>
        <taxon>Pterygota</taxon>
        <taxon>Neoptera</taxon>
        <taxon>Endopterygota</taxon>
        <taxon>Lepidoptera</taxon>
        <taxon>Glossata</taxon>
        <taxon>Ditrysia</taxon>
        <taxon>Papilionoidea</taxon>
        <taxon>Nymphalidae</taxon>
        <taxon>Danainae</taxon>
        <taxon>Danaini</taxon>
        <taxon>Danaina</taxon>
        <taxon>Danaus</taxon>
        <taxon>Anosia</taxon>
    </lineage>
</organism>
<dbReference type="GO" id="GO:0046872">
    <property type="term" value="F:metal ion binding"/>
    <property type="evidence" value="ECO:0007669"/>
    <property type="project" value="UniProtKB-KW"/>
</dbReference>
<dbReference type="InterPro" id="IPR000772">
    <property type="entry name" value="Ricin_B_lectin"/>
</dbReference>
<evidence type="ECO:0000256" key="12">
    <source>
        <dbReference type="ARBA" id="ARBA00023034"/>
    </source>
</evidence>